<feature type="compositionally biased region" description="Pro residues" evidence="1">
    <location>
        <begin position="9"/>
        <end position="18"/>
    </location>
</feature>
<evidence type="ECO:0000256" key="1">
    <source>
        <dbReference type="SAM" id="MobiDB-lite"/>
    </source>
</evidence>
<dbReference type="EMBL" id="ANFO01000019">
    <property type="protein sequence ID" value="KGQ13863.1"/>
    <property type="molecule type" value="Genomic_DNA"/>
</dbReference>
<reference evidence="2 3" key="1">
    <citation type="submission" date="2012-10" db="EMBL/GenBank/DDBJ databases">
        <title>Genome sequencing and analysis of entomopathogenic fungi Beauveria bassiana D1-5.</title>
        <authorList>
            <person name="Li Q."/>
            <person name="Wang L."/>
            <person name="Zhang Z."/>
            <person name="Wang Q."/>
            <person name="Ren J."/>
            <person name="Wang M."/>
            <person name="Xu W."/>
            <person name="Wang J."/>
            <person name="Lu Y."/>
            <person name="Du Q."/>
            <person name="Sun Z."/>
        </authorList>
    </citation>
    <scope>NUCLEOTIDE SEQUENCE [LARGE SCALE GENOMIC DNA]</scope>
    <source>
        <strain evidence="2 3">D1-5</strain>
    </source>
</reference>
<name>A0A0A2W1U2_BEABA</name>
<dbReference type="InterPro" id="IPR023597">
    <property type="entry name" value="Flagellar_regulator_Flk"/>
</dbReference>
<gene>
    <name evidence="2" type="ORF">BBAD15_g183</name>
</gene>
<comment type="caution">
    <text evidence="2">The sequence shown here is derived from an EMBL/GenBank/DDBJ whole genome shotgun (WGS) entry which is preliminary data.</text>
</comment>
<dbReference type="NCBIfam" id="NF007987">
    <property type="entry name" value="PRK10715.1"/>
    <property type="match status" value="1"/>
</dbReference>
<keyword evidence="2" id="KW-0969">Cilium</keyword>
<evidence type="ECO:0000313" key="3">
    <source>
        <dbReference type="Proteomes" id="UP000030106"/>
    </source>
</evidence>
<feature type="region of interest" description="Disordered" evidence="1">
    <location>
        <begin position="351"/>
        <end position="370"/>
    </location>
</feature>
<dbReference type="GO" id="GO:0010468">
    <property type="term" value="P:regulation of gene expression"/>
    <property type="evidence" value="ECO:0007669"/>
    <property type="project" value="InterPro"/>
</dbReference>
<protein>
    <submittedName>
        <fullName evidence="2">Flagellar regulator flk</fullName>
    </submittedName>
</protein>
<keyword evidence="2" id="KW-0966">Cell projection</keyword>
<dbReference type="Proteomes" id="UP000030106">
    <property type="component" value="Unassembled WGS sequence"/>
</dbReference>
<dbReference type="AlphaFoldDB" id="A0A0A2W1U2"/>
<feature type="region of interest" description="Disordered" evidence="1">
    <location>
        <begin position="1"/>
        <end position="29"/>
    </location>
</feature>
<evidence type="ECO:0000313" key="2">
    <source>
        <dbReference type="EMBL" id="KGQ13863.1"/>
    </source>
</evidence>
<dbReference type="GO" id="GO:0016020">
    <property type="term" value="C:membrane"/>
    <property type="evidence" value="ECO:0007669"/>
    <property type="project" value="InterPro"/>
</dbReference>
<proteinExistence type="predicted"/>
<organism evidence="2 3">
    <name type="scientific">Beauveria bassiana D1-5</name>
    <dbReference type="NCBI Taxonomy" id="1245745"/>
    <lineage>
        <taxon>Eukaryota</taxon>
        <taxon>Fungi</taxon>
        <taxon>Dikarya</taxon>
        <taxon>Ascomycota</taxon>
        <taxon>Pezizomycotina</taxon>
        <taxon>Sordariomycetes</taxon>
        <taxon>Hypocreomycetidae</taxon>
        <taxon>Hypocreales</taxon>
        <taxon>Cordycipitaceae</taxon>
        <taxon>Beauveria</taxon>
    </lineage>
</organism>
<dbReference type="HOGENOM" id="CLU_063700_0_0_1"/>
<accession>A0A0A2W1U2</accession>
<sequence>MQPIQGAAPRPPGEPPSAPSAAGEQPLSTQQRTVLERLITRIIALSQQQSAEVWAGLKHDLGLKNEAPLLSRHFPAAEQNLNQRLTSAQTTLATRQIIQQLSDLLPQGNNRQAVSDFIRQQFGQTALSQLTPDQLKTVLTLLQNNQLAIPQPQQRPATDRPLLPAEHNSLNQLVTRLAAATGESGKQIWQSMLELSGVKTGELIPAKHFALLTTWLQARQTLSQQSAPTLHSVQAALKQPLEPLEWKDMVDYSQQRFQATPQTVLTTAQVQDILNQVFLRRAERQPAMIERDYRANKSLERETRPGVDRAGRRDDFALAGDIASPGLTFGQIFFQLFRGMSSPAVIPFPGRSVSPARSEPVNVQGDNAAP</sequence>
<keyword evidence="2" id="KW-0282">Flagellum</keyword>